<evidence type="ECO:0000313" key="2">
    <source>
        <dbReference type="EMBL" id="GBO10287.1"/>
    </source>
</evidence>
<name>A0A4Y2UFH5_ARAVE</name>
<protein>
    <recommendedName>
        <fullName evidence="1">Reverse transcriptase domain-containing protein</fullName>
    </recommendedName>
</protein>
<sequence>MFILDNNLFINNSSEAPSTFTRNTSKGWPDLSLCTQQIIGEIVNREVLEEPSLSDLSIEITIDSSVKNCTFTRYKTHHGATTFSSKTLNLMSILLWEPSEIVRMKRTSTKRTSSTKEFKSHKGISSDQEATLNIFKSLLKNRKIILNTFEGPAIRDQKQGYPQGSGSVPALWNLVANEILQENRPINTSIQAFADDFVLVSHAPTRVQLESQIKEYIAKFSTWASKNQLQILAEKSYYLLISKLIRGPTIRWQGERIKRAHAIKYLGVYIDEKMYWNTYIE</sequence>
<evidence type="ECO:0000313" key="3">
    <source>
        <dbReference type="Proteomes" id="UP000499080"/>
    </source>
</evidence>
<dbReference type="AlphaFoldDB" id="A0A4Y2UFH5"/>
<dbReference type="Proteomes" id="UP000499080">
    <property type="component" value="Unassembled WGS sequence"/>
</dbReference>
<reference evidence="2 3" key="1">
    <citation type="journal article" date="2019" name="Sci. Rep.">
        <title>Orb-weaving spider Araneus ventricosus genome elucidates the spidroin gene catalogue.</title>
        <authorList>
            <person name="Kono N."/>
            <person name="Nakamura H."/>
            <person name="Ohtoshi R."/>
            <person name="Moran D.A.P."/>
            <person name="Shinohara A."/>
            <person name="Yoshida Y."/>
            <person name="Fujiwara M."/>
            <person name="Mori M."/>
            <person name="Tomita M."/>
            <person name="Arakawa K."/>
        </authorList>
    </citation>
    <scope>NUCLEOTIDE SEQUENCE [LARGE SCALE GENOMIC DNA]</scope>
</reference>
<keyword evidence="3" id="KW-1185">Reference proteome</keyword>
<feature type="domain" description="Reverse transcriptase" evidence="1">
    <location>
        <begin position="1"/>
        <end position="257"/>
    </location>
</feature>
<dbReference type="OrthoDB" id="4368687at2759"/>
<dbReference type="Pfam" id="PF00078">
    <property type="entry name" value="RVT_1"/>
    <property type="match status" value="1"/>
</dbReference>
<dbReference type="PROSITE" id="PS50878">
    <property type="entry name" value="RT_POL"/>
    <property type="match status" value="1"/>
</dbReference>
<dbReference type="SUPFAM" id="SSF56672">
    <property type="entry name" value="DNA/RNA polymerases"/>
    <property type="match status" value="1"/>
</dbReference>
<organism evidence="2 3">
    <name type="scientific">Araneus ventricosus</name>
    <name type="common">Orbweaver spider</name>
    <name type="synonym">Epeira ventricosa</name>
    <dbReference type="NCBI Taxonomy" id="182803"/>
    <lineage>
        <taxon>Eukaryota</taxon>
        <taxon>Metazoa</taxon>
        <taxon>Ecdysozoa</taxon>
        <taxon>Arthropoda</taxon>
        <taxon>Chelicerata</taxon>
        <taxon>Arachnida</taxon>
        <taxon>Araneae</taxon>
        <taxon>Araneomorphae</taxon>
        <taxon>Entelegynae</taxon>
        <taxon>Araneoidea</taxon>
        <taxon>Araneidae</taxon>
        <taxon>Araneus</taxon>
    </lineage>
</organism>
<dbReference type="InterPro" id="IPR043502">
    <property type="entry name" value="DNA/RNA_pol_sf"/>
</dbReference>
<dbReference type="GO" id="GO:0071897">
    <property type="term" value="P:DNA biosynthetic process"/>
    <property type="evidence" value="ECO:0007669"/>
    <property type="project" value="UniProtKB-ARBA"/>
</dbReference>
<gene>
    <name evidence="2" type="ORF">AVEN_116465_1</name>
</gene>
<evidence type="ECO:0000259" key="1">
    <source>
        <dbReference type="PROSITE" id="PS50878"/>
    </source>
</evidence>
<comment type="caution">
    <text evidence="2">The sequence shown here is derived from an EMBL/GenBank/DDBJ whole genome shotgun (WGS) entry which is preliminary data.</text>
</comment>
<dbReference type="EMBL" id="BGPR01035444">
    <property type="protein sequence ID" value="GBO10287.1"/>
    <property type="molecule type" value="Genomic_DNA"/>
</dbReference>
<dbReference type="InterPro" id="IPR000477">
    <property type="entry name" value="RT_dom"/>
</dbReference>
<accession>A0A4Y2UFH5</accession>
<proteinExistence type="predicted"/>